<dbReference type="AlphaFoldDB" id="A0ABD2WD30"/>
<dbReference type="Proteomes" id="UP001627154">
    <property type="component" value="Unassembled WGS sequence"/>
</dbReference>
<keyword evidence="2" id="KW-1185">Reference proteome</keyword>
<dbReference type="EMBL" id="JBJJXI010000114">
    <property type="protein sequence ID" value="KAL3390831.1"/>
    <property type="molecule type" value="Genomic_DNA"/>
</dbReference>
<organism evidence="1 2">
    <name type="scientific">Trichogramma kaykai</name>
    <dbReference type="NCBI Taxonomy" id="54128"/>
    <lineage>
        <taxon>Eukaryota</taxon>
        <taxon>Metazoa</taxon>
        <taxon>Ecdysozoa</taxon>
        <taxon>Arthropoda</taxon>
        <taxon>Hexapoda</taxon>
        <taxon>Insecta</taxon>
        <taxon>Pterygota</taxon>
        <taxon>Neoptera</taxon>
        <taxon>Endopterygota</taxon>
        <taxon>Hymenoptera</taxon>
        <taxon>Apocrita</taxon>
        <taxon>Proctotrupomorpha</taxon>
        <taxon>Chalcidoidea</taxon>
        <taxon>Trichogrammatidae</taxon>
        <taxon>Trichogramma</taxon>
    </lineage>
</organism>
<accession>A0ABD2WD30</accession>
<name>A0ABD2WD30_9HYME</name>
<evidence type="ECO:0000313" key="2">
    <source>
        <dbReference type="Proteomes" id="UP001627154"/>
    </source>
</evidence>
<dbReference type="Gene3D" id="1.25.40.20">
    <property type="entry name" value="Ankyrin repeat-containing domain"/>
    <property type="match status" value="1"/>
</dbReference>
<evidence type="ECO:0000313" key="1">
    <source>
        <dbReference type="EMBL" id="KAL3390831.1"/>
    </source>
</evidence>
<gene>
    <name evidence="1" type="ORF">TKK_014298</name>
</gene>
<dbReference type="SUPFAM" id="SSF48403">
    <property type="entry name" value="Ankyrin repeat"/>
    <property type="match status" value="1"/>
</dbReference>
<dbReference type="InterPro" id="IPR036770">
    <property type="entry name" value="Ankyrin_rpt-contain_sf"/>
</dbReference>
<proteinExistence type="predicted"/>
<sequence length="250" mass="29475">MNFVYEYEPAFVIVKFLFDYGVDEIDREDDRGATLLQYAVASLQFELVEELLALGAKVDDVVFEGGYFDFACPHPSLKTIENLIGIVEILRGYGYEMSGESELKVIQFLMDVNMHEYDPEVDQTQLCFGVWKLMKKLHEMMAIQRHLEVLHVGRMHKSANIRMLLDVFKRACYCYRGYFAVENFHWRFSESDVEATLLRFQQSNTLTFEDTIEQKGNERIQNRIMYEDDDQSVRNNAVSEYNEHIYEDDW</sequence>
<protein>
    <submittedName>
        <fullName evidence="1">Uncharacterized protein</fullName>
    </submittedName>
</protein>
<comment type="caution">
    <text evidence="1">The sequence shown here is derived from an EMBL/GenBank/DDBJ whole genome shotgun (WGS) entry which is preliminary data.</text>
</comment>
<reference evidence="1 2" key="1">
    <citation type="journal article" date="2024" name="bioRxiv">
        <title>A reference genome for Trichogramma kaykai: A tiny desert-dwelling parasitoid wasp with competing sex-ratio distorters.</title>
        <authorList>
            <person name="Culotta J."/>
            <person name="Lindsey A.R."/>
        </authorList>
    </citation>
    <scope>NUCLEOTIDE SEQUENCE [LARGE SCALE GENOMIC DNA]</scope>
    <source>
        <strain evidence="1 2">KSX58</strain>
    </source>
</reference>